<reference evidence="1 2" key="1">
    <citation type="submission" date="2019-03" db="EMBL/GenBank/DDBJ databases">
        <title>Genomic Encyclopedia of Type Strains, Phase IV (KMG-IV): sequencing the most valuable type-strain genomes for metagenomic binning, comparative biology and taxonomic classification.</title>
        <authorList>
            <person name="Goeker M."/>
        </authorList>
    </citation>
    <scope>NUCLEOTIDE SEQUENCE [LARGE SCALE GENOMIC DNA]</scope>
    <source>
        <strain evidence="1 2">DSM 28697</strain>
    </source>
</reference>
<evidence type="ECO:0000313" key="2">
    <source>
        <dbReference type="Proteomes" id="UP000295632"/>
    </source>
</evidence>
<sequence>MGIVIAILGILTSGLFLVFWRTSGMEDSEGEKK</sequence>
<dbReference type="EMBL" id="SNYJ01000027">
    <property type="protein sequence ID" value="TDQ34115.1"/>
    <property type="molecule type" value="Genomic_DNA"/>
</dbReference>
<proteinExistence type="predicted"/>
<dbReference type="AlphaFoldDB" id="A0A4R6TX77"/>
<organism evidence="1 2">
    <name type="scientific">Aureibacillus halotolerans</name>
    <dbReference type="NCBI Taxonomy" id="1508390"/>
    <lineage>
        <taxon>Bacteria</taxon>
        <taxon>Bacillati</taxon>
        <taxon>Bacillota</taxon>
        <taxon>Bacilli</taxon>
        <taxon>Bacillales</taxon>
        <taxon>Bacillaceae</taxon>
        <taxon>Aureibacillus</taxon>
    </lineage>
</organism>
<keyword evidence="2" id="KW-1185">Reference proteome</keyword>
<dbReference type="Proteomes" id="UP000295632">
    <property type="component" value="Unassembled WGS sequence"/>
</dbReference>
<accession>A0A4R6TX77</accession>
<gene>
    <name evidence="1" type="ORF">EV213_12711</name>
</gene>
<protein>
    <submittedName>
        <fullName evidence="1">Uncharacterized protein</fullName>
    </submittedName>
</protein>
<name>A0A4R6TX77_9BACI</name>
<evidence type="ECO:0000313" key="1">
    <source>
        <dbReference type="EMBL" id="TDQ34115.1"/>
    </source>
</evidence>
<comment type="caution">
    <text evidence="1">The sequence shown here is derived from an EMBL/GenBank/DDBJ whole genome shotgun (WGS) entry which is preliminary data.</text>
</comment>